<protein>
    <submittedName>
        <fullName evidence="1">Stage II sporulation protein R (Spore_II_R)</fullName>
    </submittedName>
</protein>
<dbReference type="AlphaFoldDB" id="A0A6N2R3Q8"/>
<accession>A0A6N2R3Q8</accession>
<sequence>MKRWEWAMAIGLVLSVLLSGMTAFAGECQEIRQETLRLHILANSDSAEDQQLKLAVRDAVLTQWGKEFSRPMTQAEARALAEELLPQMEETARKEIAARGYSYPVKASLTRMYFTTRSYTGFALPAGEYEAIRLEIGEGKGKNWWCVMFPPLCVPAAQPRQETPLEEEIYSLGTPTYEPRFALVEWWESLQKNR</sequence>
<reference evidence="1" key="1">
    <citation type="submission" date="2019-11" db="EMBL/GenBank/DDBJ databases">
        <authorList>
            <person name="Feng L."/>
        </authorList>
    </citation>
    <scope>NUCLEOTIDE SEQUENCE</scope>
    <source>
        <strain evidence="1">AundefinedLFYP135</strain>
    </source>
</reference>
<dbReference type="Pfam" id="PF09551">
    <property type="entry name" value="Spore_II_R"/>
    <property type="match status" value="1"/>
</dbReference>
<organism evidence="1">
    <name type="scientific">uncultured Anaerotruncus sp</name>
    <dbReference type="NCBI Taxonomy" id="905011"/>
    <lineage>
        <taxon>Bacteria</taxon>
        <taxon>Bacillati</taxon>
        <taxon>Bacillota</taxon>
        <taxon>Clostridia</taxon>
        <taxon>Eubacteriales</taxon>
        <taxon>Oscillospiraceae</taxon>
        <taxon>Anaerotruncus</taxon>
        <taxon>environmental samples</taxon>
    </lineage>
</organism>
<gene>
    <name evidence="1" type="ORF">AULFYP135_00159</name>
</gene>
<dbReference type="NCBIfam" id="TIGR02837">
    <property type="entry name" value="spore_II_R"/>
    <property type="match status" value="1"/>
</dbReference>
<evidence type="ECO:0000313" key="1">
    <source>
        <dbReference type="EMBL" id="VYS74761.1"/>
    </source>
</evidence>
<dbReference type="EMBL" id="CACRSL010000003">
    <property type="protein sequence ID" value="VYS74761.1"/>
    <property type="molecule type" value="Genomic_DNA"/>
</dbReference>
<dbReference type="InterPro" id="IPR014202">
    <property type="entry name" value="Spore_II_R"/>
</dbReference>
<proteinExistence type="predicted"/>
<name>A0A6N2R3Q8_9FIRM</name>